<proteinExistence type="predicted"/>
<evidence type="ECO:0000313" key="1">
    <source>
        <dbReference type="EMBL" id="KAK1147239.1"/>
    </source>
</evidence>
<organism evidence="1 2">
    <name type="scientific">Aspergillus melleus</name>
    <dbReference type="NCBI Taxonomy" id="138277"/>
    <lineage>
        <taxon>Eukaryota</taxon>
        <taxon>Fungi</taxon>
        <taxon>Dikarya</taxon>
        <taxon>Ascomycota</taxon>
        <taxon>Pezizomycotina</taxon>
        <taxon>Eurotiomycetes</taxon>
        <taxon>Eurotiomycetidae</taxon>
        <taxon>Eurotiales</taxon>
        <taxon>Aspergillaceae</taxon>
        <taxon>Aspergillus</taxon>
        <taxon>Aspergillus subgen. Circumdati</taxon>
    </lineage>
</organism>
<gene>
    <name evidence="1" type="ORF">N8T08_001978</name>
</gene>
<accession>A0ACC3B9C8</accession>
<reference evidence="1 2" key="1">
    <citation type="journal article" date="2023" name="ACS Omega">
        <title>Identification of the Neoaspergillic Acid Biosynthesis Gene Cluster by Establishing an In Vitro CRISPR-Ribonucleoprotein Genetic System in Aspergillus melleus.</title>
        <authorList>
            <person name="Yuan B."/>
            <person name="Grau M.F."/>
            <person name="Murata R.M."/>
            <person name="Torok T."/>
            <person name="Venkateswaran K."/>
            <person name="Stajich J.E."/>
            <person name="Wang C.C.C."/>
        </authorList>
    </citation>
    <scope>NUCLEOTIDE SEQUENCE [LARGE SCALE GENOMIC DNA]</scope>
    <source>
        <strain evidence="1 2">IMV 1140</strain>
    </source>
</reference>
<evidence type="ECO:0000313" key="2">
    <source>
        <dbReference type="Proteomes" id="UP001177260"/>
    </source>
</evidence>
<sequence>MQQLPLVRRPPAMYLSGAIQEEDGATPVRRAPVVPRACSIIDIMYRLGRSHQELSRSLEIRDAILEQLFPTVSPESLCGLSRETLRQLIERQDSGVEEMSTEVQEAAHVRDGNEDDQAWDEADKLMQHSSAYDEVNNLSLTFDRSHSYLGFSSVGIMLHSILEISPKIQTKLAQDLQAHASHLSIAPDDGNTSPSGEIVLTSELCIDAYFAHVHAITPMLDEADFRRRVQENNAEDGPWQALLNMVVVMGAVALGQWESDLIRNSFHQARCFMNLEILGSVQIESLQALCLLGGYYLHFRSTPNMANAVLGAAFRMAAAMGLHKESIITHSTRQTPSDQSEAEMKRRSWWCLFCLDTWASMTLGRPTFGRWDGSMMDTHFPGEHHRDPAVSILRASVEFCLIATEVQERFAQAIPVTTEEMFHFDQRVQDWYKALPAIVNQFHGGLTNVAIAQAYLRNRYLNLRILLYRPFLLQLSQSVMARSDTIAMAIVTCRELSFEAIANIADSIIPNTIWAWNSTWYLYQACMVPLFIMATDPQHSEAGKCRSKIQDALVAFEALIPWTPAAKRSHSIVKSIFEATLNLELGGDLLENPDFDLLNMDVNGFWDLNNVGLDFDFLLNYNMMNDLDR</sequence>
<dbReference type="EMBL" id="JAOPJF010000013">
    <property type="protein sequence ID" value="KAK1147239.1"/>
    <property type="molecule type" value="Genomic_DNA"/>
</dbReference>
<comment type="caution">
    <text evidence="1">The sequence shown here is derived from an EMBL/GenBank/DDBJ whole genome shotgun (WGS) entry which is preliminary data.</text>
</comment>
<protein>
    <submittedName>
        <fullName evidence="1">Uncharacterized protein</fullName>
    </submittedName>
</protein>
<dbReference type="Proteomes" id="UP001177260">
    <property type="component" value="Unassembled WGS sequence"/>
</dbReference>
<keyword evidence="2" id="KW-1185">Reference proteome</keyword>
<name>A0ACC3B9C8_9EURO</name>